<evidence type="ECO:0000313" key="4">
    <source>
        <dbReference type="Proteomes" id="UP000316988"/>
    </source>
</evidence>
<dbReference type="InterPro" id="IPR002589">
    <property type="entry name" value="Macro_dom"/>
</dbReference>
<dbReference type="EMBL" id="VLNT01000012">
    <property type="protein sequence ID" value="TSD58686.1"/>
    <property type="molecule type" value="Genomic_DNA"/>
</dbReference>
<evidence type="ECO:0000259" key="2">
    <source>
        <dbReference type="PROSITE" id="PS51154"/>
    </source>
</evidence>
<dbReference type="PROSITE" id="PS51154">
    <property type="entry name" value="MACRO"/>
    <property type="match status" value="1"/>
</dbReference>
<proteinExistence type="predicted"/>
<protein>
    <submittedName>
        <fullName evidence="3">Macro domain-containing protein</fullName>
    </submittedName>
</protein>
<dbReference type="OrthoDB" id="9780211at2"/>
<evidence type="ECO:0000256" key="1">
    <source>
        <dbReference type="ARBA" id="ARBA00035885"/>
    </source>
</evidence>
<dbReference type="PANTHER" id="PTHR12521">
    <property type="entry name" value="PROTEIN C6ORF130"/>
    <property type="match status" value="1"/>
</dbReference>
<dbReference type="Proteomes" id="UP000316988">
    <property type="component" value="Unassembled WGS sequence"/>
</dbReference>
<dbReference type="SUPFAM" id="SSF52949">
    <property type="entry name" value="Macro domain-like"/>
    <property type="match status" value="1"/>
</dbReference>
<accession>A0A554RX65</accession>
<dbReference type="Pfam" id="PF01661">
    <property type="entry name" value="Macro"/>
    <property type="match status" value="1"/>
</dbReference>
<comment type="caution">
    <text evidence="3">The sequence shown here is derived from an EMBL/GenBank/DDBJ whole genome shotgun (WGS) entry which is preliminary data.</text>
</comment>
<sequence length="358" mass="39553">MIKSTSGNLLHAEADALVNTVNTVGVMGKGIALQFKKAYPAMFDDYARAVRDGDVSIGRMHIWPTEHMTGPRYIINFPTKKHWRGSSRLSEIRAGLVDLTRVVRELEISSIAIPPLGCGNGGLSWSEVEPEIRVAFEALPEVGVLLFPPAGAPRASDMPTATKTPEMTIGRAAFVDILDRYTQQTMMPPTLIESHKLMYFLQIAGESLRLNFQAHHYGPYADNLRHVLTAIEGHYLSGYGDGSARVEEAEPLTVMPGAAAAATSVLEHQPHTRERIQHVLELSEGFESPYGLELLATVHWVATHLPEPAPEHTITQRVSEWSPRKARMFTPEHVSTALEALRAHGWLHPVRESLARTS</sequence>
<dbReference type="GO" id="GO:0140291">
    <property type="term" value="P:peptidyl-glutamate ADP-deribosylation"/>
    <property type="evidence" value="ECO:0007669"/>
    <property type="project" value="TreeGrafter"/>
</dbReference>
<dbReference type="InterPro" id="IPR050892">
    <property type="entry name" value="ADP-ribose_metab_enzymes"/>
</dbReference>
<dbReference type="SMART" id="SM00506">
    <property type="entry name" value="A1pp"/>
    <property type="match status" value="1"/>
</dbReference>
<feature type="domain" description="Macro" evidence="2">
    <location>
        <begin position="1"/>
        <end position="155"/>
    </location>
</feature>
<reference evidence="3 4" key="1">
    <citation type="submission" date="2019-07" db="EMBL/GenBank/DDBJ databases">
        <authorList>
            <person name="Zhao L.H."/>
        </authorList>
    </citation>
    <scope>NUCLEOTIDE SEQUENCE [LARGE SCALE GENOMIC DNA]</scope>
    <source>
        <strain evidence="3 4">Co35</strain>
    </source>
</reference>
<gene>
    <name evidence="3" type="ORF">FNM00_13585</name>
</gene>
<organism evidence="3 4">
    <name type="scientific">Aeromicrobium piscarium</name>
    <dbReference type="NCBI Taxonomy" id="2590901"/>
    <lineage>
        <taxon>Bacteria</taxon>
        <taxon>Bacillati</taxon>
        <taxon>Actinomycetota</taxon>
        <taxon>Actinomycetes</taxon>
        <taxon>Propionibacteriales</taxon>
        <taxon>Nocardioidaceae</taxon>
        <taxon>Aeromicrobium</taxon>
    </lineage>
</organism>
<dbReference type="RefSeq" id="WP_143914091.1">
    <property type="nucleotide sequence ID" value="NZ_VLNT01000012.1"/>
</dbReference>
<dbReference type="Gene3D" id="3.40.220.10">
    <property type="entry name" value="Leucine Aminopeptidase, subunit E, domain 1"/>
    <property type="match status" value="1"/>
</dbReference>
<dbReference type="CDD" id="cd02901">
    <property type="entry name" value="Macro_Poa1p-like"/>
    <property type="match status" value="1"/>
</dbReference>
<dbReference type="AlphaFoldDB" id="A0A554RX65"/>
<keyword evidence="4" id="KW-1185">Reference proteome</keyword>
<name>A0A554RX65_9ACTN</name>
<dbReference type="PANTHER" id="PTHR12521:SF0">
    <property type="entry name" value="ADP-RIBOSE GLYCOHYDROLASE OARD1"/>
    <property type="match status" value="1"/>
</dbReference>
<dbReference type="InterPro" id="IPR043472">
    <property type="entry name" value="Macro_dom-like"/>
</dbReference>
<comment type="catalytic activity">
    <reaction evidence="1">
        <text>an N-(ADP-alpha-D-ribosyl)-thymidine in DNA + H2O = a thymidine in DNA + ADP-D-ribose</text>
        <dbReference type="Rhea" id="RHEA:71655"/>
        <dbReference type="Rhea" id="RHEA-COMP:13556"/>
        <dbReference type="Rhea" id="RHEA-COMP:18051"/>
        <dbReference type="ChEBI" id="CHEBI:15377"/>
        <dbReference type="ChEBI" id="CHEBI:57967"/>
        <dbReference type="ChEBI" id="CHEBI:137386"/>
        <dbReference type="ChEBI" id="CHEBI:191199"/>
    </reaction>
    <physiologicalReaction direction="left-to-right" evidence="1">
        <dbReference type="Rhea" id="RHEA:71656"/>
    </physiologicalReaction>
</comment>
<evidence type="ECO:0000313" key="3">
    <source>
        <dbReference type="EMBL" id="TSD58686.1"/>
    </source>
</evidence>